<reference evidence="6 7" key="1">
    <citation type="journal article" date="2019" name="Environ. Microbiol.">
        <title>At the nexus of three kingdoms: the genome of the mycorrhizal fungus Gigaspora margarita provides insights into plant, endobacterial and fungal interactions.</title>
        <authorList>
            <person name="Venice F."/>
            <person name="Ghignone S."/>
            <person name="Salvioli di Fossalunga A."/>
            <person name="Amselem J."/>
            <person name="Novero M."/>
            <person name="Xianan X."/>
            <person name="Sedzielewska Toro K."/>
            <person name="Morin E."/>
            <person name="Lipzen A."/>
            <person name="Grigoriev I.V."/>
            <person name="Henrissat B."/>
            <person name="Martin F.M."/>
            <person name="Bonfante P."/>
        </authorList>
    </citation>
    <scope>NUCLEOTIDE SEQUENCE [LARGE SCALE GENOMIC DNA]</scope>
    <source>
        <strain evidence="6 7">BEG34</strain>
    </source>
</reference>
<dbReference type="PANTHER" id="PTHR46093">
    <property type="entry name" value="ACYL-COA-BINDING DOMAIN-CONTAINING PROTEIN 5"/>
    <property type="match status" value="1"/>
</dbReference>
<dbReference type="OrthoDB" id="432528at2759"/>
<dbReference type="Pfam" id="PF24981">
    <property type="entry name" value="Beta-prop_ATRN-LZTR1"/>
    <property type="match status" value="1"/>
</dbReference>
<keyword evidence="7" id="KW-1185">Reference proteome</keyword>
<evidence type="ECO:0000259" key="5">
    <source>
        <dbReference type="Pfam" id="PF24981"/>
    </source>
</evidence>
<evidence type="ECO:0000256" key="1">
    <source>
        <dbReference type="ARBA" id="ARBA00022441"/>
    </source>
</evidence>
<dbReference type="Gene3D" id="2.120.10.80">
    <property type="entry name" value="Kelch-type beta propeller"/>
    <property type="match status" value="2"/>
</dbReference>
<keyword evidence="2" id="KW-0677">Repeat</keyword>
<keyword evidence="1" id="KW-0880">Kelch repeat</keyword>
<keyword evidence="4" id="KW-0732">Signal</keyword>
<dbReference type="InterPro" id="IPR015915">
    <property type="entry name" value="Kelch-typ_b-propeller"/>
</dbReference>
<evidence type="ECO:0000313" key="7">
    <source>
        <dbReference type="Proteomes" id="UP000439903"/>
    </source>
</evidence>
<feature type="chain" id="PRO_5034739036" evidence="4">
    <location>
        <begin position="26"/>
        <end position="445"/>
    </location>
</feature>
<evidence type="ECO:0000256" key="2">
    <source>
        <dbReference type="ARBA" id="ARBA00022737"/>
    </source>
</evidence>
<keyword evidence="3" id="KW-0812">Transmembrane</keyword>
<evidence type="ECO:0000256" key="3">
    <source>
        <dbReference type="SAM" id="Phobius"/>
    </source>
</evidence>
<evidence type="ECO:0000313" key="6">
    <source>
        <dbReference type="EMBL" id="KAF0427866.1"/>
    </source>
</evidence>
<comment type="caution">
    <text evidence="6">The sequence shown here is derived from an EMBL/GenBank/DDBJ whole genome shotgun (WGS) entry which is preliminary data.</text>
</comment>
<dbReference type="PANTHER" id="PTHR46093:SF18">
    <property type="entry name" value="FIBRONECTIN TYPE-III DOMAIN-CONTAINING PROTEIN"/>
    <property type="match status" value="1"/>
</dbReference>
<keyword evidence="3" id="KW-1133">Transmembrane helix</keyword>
<name>A0A8H3X8S5_GIGMA</name>
<proteinExistence type="predicted"/>
<organism evidence="6 7">
    <name type="scientific">Gigaspora margarita</name>
    <dbReference type="NCBI Taxonomy" id="4874"/>
    <lineage>
        <taxon>Eukaryota</taxon>
        <taxon>Fungi</taxon>
        <taxon>Fungi incertae sedis</taxon>
        <taxon>Mucoromycota</taxon>
        <taxon>Glomeromycotina</taxon>
        <taxon>Glomeromycetes</taxon>
        <taxon>Diversisporales</taxon>
        <taxon>Gigasporaceae</taxon>
        <taxon>Gigaspora</taxon>
    </lineage>
</organism>
<protein>
    <submittedName>
        <fullName evidence="6">Galactose oxidase</fullName>
    </submittedName>
</protein>
<sequence>MFTMEFKNLLSIIFILSHNFLHGHSFKPESRGGHMATLVNDDRIFFFGGSRPIPMTSPAWNQTHQFNLSDEVFYLNLSSPFSVDSPPFTDLSDSSRMPFGSEKGTTVLGGNGQRIYLIGGVQQNMVTSDYNATNSILWIYTIKTQQWSNSGSGTHGTPLPRRRSAGTIIDSKNVVYTFGGKVELDMGSSMFTIFDDLFTFDTNLLEWKNLSLPNHPSKRSHVTATLIPDGRIIYIGGVTQSNPGDNGTRLLMTEIYVFDTIQLTWSLKTANKPDSVNIDPRVGHSAVLAPDNHTIVIFGGTQDGFAQITAYPVFILLDVKSEPFQYLATTPSGSAPPPLAFHTATLYQKYMIVAFGNITNDFGPSNNTSAYVYLMDLSSYSWVTQFGKTSTDNTELIIIICSIVGGLVIICIMICLFIRKPWQIIPDPVVINKNNEQNDGNEQLH</sequence>
<gene>
    <name evidence="6" type="ORF">F8M41_005957</name>
</gene>
<feature type="signal peptide" evidence="4">
    <location>
        <begin position="1"/>
        <end position="25"/>
    </location>
</feature>
<dbReference type="AlphaFoldDB" id="A0A8H3X8S5"/>
<dbReference type="InterPro" id="IPR056737">
    <property type="entry name" value="Beta-prop_ATRN-MKLN-like"/>
</dbReference>
<feature type="transmembrane region" description="Helical" evidence="3">
    <location>
        <begin position="396"/>
        <end position="418"/>
    </location>
</feature>
<evidence type="ECO:0000256" key="4">
    <source>
        <dbReference type="SAM" id="SignalP"/>
    </source>
</evidence>
<accession>A0A8H3X8S5</accession>
<feature type="domain" description="Attractin/MKLN-like beta-propeller" evidence="5">
    <location>
        <begin position="115"/>
        <end position="385"/>
    </location>
</feature>
<dbReference type="SUPFAM" id="SSF117281">
    <property type="entry name" value="Kelch motif"/>
    <property type="match status" value="1"/>
</dbReference>
<dbReference type="Proteomes" id="UP000439903">
    <property type="component" value="Unassembled WGS sequence"/>
</dbReference>
<keyword evidence="3" id="KW-0472">Membrane</keyword>
<dbReference type="EMBL" id="WTPW01001580">
    <property type="protein sequence ID" value="KAF0427866.1"/>
    <property type="molecule type" value="Genomic_DNA"/>
</dbReference>